<comment type="similarity">
    <text evidence="1">Belongs to the GSP E family.</text>
</comment>
<dbReference type="Gene3D" id="3.40.50.300">
    <property type="entry name" value="P-loop containing nucleotide triphosphate hydrolases"/>
    <property type="match status" value="1"/>
</dbReference>
<proteinExistence type="inferred from homology"/>
<comment type="caution">
    <text evidence="5">The sequence shown here is derived from an EMBL/GenBank/DDBJ whole genome shotgun (WGS) entry which is preliminary data.</text>
</comment>
<dbReference type="EMBL" id="SJPZ01000002">
    <property type="protein sequence ID" value="TWU62324.1"/>
    <property type="molecule type" value="Genomic_DNA"/>
</dbReference>
<evidence type="ECO:0000256" key="2">
    <source>
        <dbReference type="ARBA" id="ARBA00022741"/>
    </source>
</evidence>
<accession>A0A5C6FM13</accession>
<dbReference type="RefSeq" id="WP_146414998.1">
    <property type="nucleotide sequence ID" value="NZ_SJPZ01000002.1"/>
</dbReference>
<dbReference type="Pfam" id="PF05157">
    <property type="entry name" value="MshEN"/>
    <property type="match status" value="1"/>
</dbReference>
<dbReference type="CDD" id="cd01129">
    <property type="entry name" value="PulE-GspE-like"/>
    <property type="match status" value="1"/>
</dbReference>
<dbReference type="SUPFAM" id="SSF52540">
    <property type="entry name" value="P-loop containing nucleoside triphosphate hydrolases"/>
    <property type="match status" value="1"/>
</dbReference>
<organism evidence="5 6">
    <name type="scientific">Crateriforma conspicua</name>
    <dbReference type="NCBI Taxonomy" id="2527996"/>
    <lineage>
        <taxon>Bacteria</taxon>
        <taxon>Pseudomonadati</taxon>
        <taxon>Planctomycetota</taxon>
        <taxon>Planctomycetia</taxon>
        <taxon>Planctomycetales</taxon>
        <taxon>Planctomycetaceae</taxon>
        <taxon>Crateriforma</taxon>
    </lineage>
</organism>
<dbReference type="SUPFAM" id="SSF160246">
    <property type="entry name" value="EspE N-terminal domain-like"/>
    <property type="match status" value="1"/>
</dbReference>
<sequence length="484" mass="53943">MSFQTKTAWRPHATFMDLFPIEYCRRHSVLAATQDESNSTCVLTTQDGWPGAVDIIGRFIGEPVDSVQVTNDELRGLINQFYEARAVEQTQQSEAVTLDELFGQDEVLKRDDLLEAETRGPVVQLVNTLLLDAIQQRASDVHLQPFEERMVVRMRVDGVLAEVRTIPKSMQEEVVSRLKVAGQMNIAEKRLPQDGRATVCVGDRIIDLRLASMPTSYGERVVVRLLDKSARLYQLAEIGMDPNTLERFRRVIGAEHGLVLVTGPTGSGKSTTLYAALQELDTETKNAVTLEDPIEYQLDGISQTQINTKKGMTFASGLRSVLRQDPDIIMLGEIRDEETAMMAVQSALTGHLVFSTLHTNDAASAVTRMLDLGIEPYLVSSSLLGVLAQRLVRTQCTLCRESRESTQCKHCRGTGYKGREGIYELLRIDDSIRELIQGRAHASVIRDAGVHIGMQLLRESGLEKVKLGRTTLEEVDRVTMRAEM</sequence>
<dbReference type="InterPro" id="IPR003593">
    <property type="entry name" value="AAA+_ATPase"/>
</dbReference>
<dbReference type="InterPro" id="IPR037257">
    <property type="entry name" value="T2SS_E_N_sf"/>
</dbReference>
<dbReference type="AlphaFoldDB" id="A0A5C6FM13"/>
<dbReference type="InterPro" id="IPR027417">
    <property type="entry name" value="P-loop_NTPase"/>
</dbReference>
<dbReference type="GO" id="GO:0005886">
    <property type="term" value="C:plasma membrane"/>
    <property type="evidence" value="ECO:0007669"/>
    <property type="project" value="TreeGrafter"/>
</dbReference>
<protein>
    <submittedName>
        <fullName evidence="5">Type II secretion system protein E</fullName>
    </submittedName>
</protein>
<keyword evidence="2" id="KW-0547">Nucleotide-binding</keyword>
<dbReference type="PANTHER" id="PTHR30258">
    <property type="entry name" value="TYPE II SECRETION SYSTEM PROTEIN GSPE-RELATED"/>
    <property type="match status" value="1"/>
</dbReference>
<dbReference type="InterPro" id="IPR007831">
    <property type="entry name" value="T2SS_GspE_N"/>
</dbReference>
<gene>
    <name evidence="5" type="primary">epsE_4</name>
    <name evidence="5" type="ORF">V7x_40530</name>
</gene>
<dbReference type="PROSITE" id="PS00662">
    <property type="entry name" value="T2SP_E"/>
    <property type="match status" value="1"/>
</dbReference>
<feature type="domain" description="Bacterial type II secretion system protein E" evidence="4">
    <location>
        <begin position="322"/>
        <end position="336"/>
    </location>
</feature>
<evidence type="ECO:0000259" key="4">
    <source>
        <dbReference type="PROSITE" id="PS00662"/>
    </source>
</evidence>
<dbReference type="GO" id="GO:0016887">
    <property type="term" value="F:ATP hydrolysis activity"/>
    <property type="evidence" value="ECO:0007669"/>
    <property type="project" value="TreeGrafter"/>
</dbReference>
<dbReference type="InterPro" id="IPR001482">
    <property type="entry name" value="T2SS/T4SS_dom"/>
</dbReference>
<dbReference type="PANTHER" id="PTHR30258:SF2">
    <property type="entry name" value="COMG OPERON PROTEIN 1"/>
    <property type="match status" value="1"/>
</dbReference>
<dbReference type="GO" id="GO:0005524">
    <property type="term" value="F:ATP binding"/>
    <property type="evidence" value="ECO:0007669"/>
    <property type="project" value="UniProtKB-KW"/>
</dbReference>
<evidence type="ECO:0000256" key="3">
    <source>
        <dbReference type="ARBA" id="ARBA00022840"/>
    </source>
</evidence>
<dbReference type="SMART" id="SM00382">
    <property type="entry name" value="AAA"/>
    <property type="match status" value="1"/>
</dbReference>
<dbReference type="Proteomes" id="UP000316476">
    <property type="component" value="Unassembled WGS sequence"/>
</dbReference>
<reference evidence="5 6" key="1">
    <citation type="submission" date="2019-02" db="EMBL/GenBank/DDBJ databases">
        <title>Deep-cultivation of Planctomycetes and their phenomic and genomic characterization uncovers novel biology.</title>
        <authorList>
            <person name="Wiegand S."/>
            <person name="Jogler M."/>
            <person name="Boedeker C."/>
            <person name="Pinto D."/>
            <person name="Vollmers J."/>
            <person name="Rivas-Marin E."/>
            <person name="Kohn T."/>
            <person name="Peeters S.H."/>
            <person name="Heuer A."/>
            <person name="Rast P."/>
            <person name="Oberbeckmann S."/>
            <person name="Bunk B."/>
            <person name="Jeske O."/>
            <person name="Meyerdierks A."/>
            <person name="Storesund J.E."/>
            <person name="Kallscheuer N."/>
            <person name="Luecker S."/>
            <person name="Lage O.M."/>
            <person name="Pohl T."/>
            <person name="Merkel B.J."/>
            <person name="Hornburger P."/>
            <person name="Mueller R.-W."/>
            <person name="Bruemmer F."/>
            <person name="Labrenz M."/>
            <person name="Spormann A.M."/>
            <person name="Op Den Camp H."/>
            <person name="Overmann J."/>
            <person name="Amann R."/>
            <person name="Jetten M.S.M."/>
            <person name="Mascher T."/>
            <person name="Medema M.H."/>
            <person name="Devos D.P."/>
            <person name="Kaster A.-K."/>
            <person name="Ovreas L."/>
            <person name="Rohde M."/>
            <person name="Galperin M.Y."/>
            <person name="Jogler C."/>
        </authorList>
    </citation>
    <scope>NUCLEOTIDE SEQUENCE [LARGE SCALE GENOMIC DNA]</scope>
    <source>
        <strain evidence="5 6">V7</strain>
    </source>
</reference>
<name>A0A5C6FM13_9PLAN</name>
<evidence type="ECO:0000256" key="1">
    <source>
        <dbReference type="ARBA" id="ARBA00006611"/>
    </source>
</evidence>
<dbReference type="Gene3D" id="3.30.450.90">
    <property type="match status" value="1"/>
</dbReference>
<evidence type="ECO:0000313" key="6">
    <source>
        <dbReference type="Proteomes" id="UP000316476"/>
    </source>
</evidence>
<dbReference type="Pfam" id="PF00437">
    <property type="entry name" value="T2SSE"/>
    <property type="match status" value="1"/>
</dbReference>
<evidence type="ECO:0000313" key="5">
    <source>
        <dbReference type="EMBL" id="TWU62324.1"/>
    </source>
</evidence>
<dbReference type="OrthoDB" id="244550at2"/>
<keyword evidence="3" id="KW-0067">ATP-binding</keyword>